<feature type="transmembrane region" description="Helical" evidence="3">
    <location>
        <begin position="149"/>
        <end position="165"/>
    </location>
</feature>
<dbReference type="CDD" id="cd01949">
    <property type="entry name" value="GGDEF"/>
    <property type="match status" value="1"/>
</dbReference>
<dbReference type="STRING" id="857265.WG78_21170"/>
<dbReference type="InterPro" id="IPR043128">
    <property type="entry name" value="Rev_trsase/Diguanyl_cyclase"/>
</dbReference>
<dbReference type="FunFam" id="3.30.70.270:FF:000001">
    <property type="entry name" value="Diguanylate cyclase domain protein"/>
    <property type="match status" value="1"/>
</dbReference>
<dbReference type="InterPro" id="IPR029787">
    <property type="entry name" value="Nucleotide_cyclase"/>
</dbReference>
<dbReference type="AlphaFoldDB" id="A0A0N1JRE3"/>
<keyword evidence="3" id="KW-0472">Membrane</keyword>
<feature type="transmembrane region" description="Helical" evidence="3">
    <location>
        <begin position="6"/>
        <end position="24"/>
    </location>
</feature>
<dbReference type="Gene3D" id="3.30.70.270">
    <property type="match status" value="1"/>
</dbReference>
<dbReference type="EMBL" id="LAQT01000038">
    <property type="protein sequence ID" value="KPC49072.1"/>
    <property type="molecule type" value="Genomic_DNA"/>
</dbReference>
<dbReference type="PROSITE" id="PS50887">
    <property type="entry name" value="GGDEF"/>
    <property type="match status" value="1"/>
</dbReference>
<feature type="transmembrane region" description="Helical" evidence="3">
    <location>
        <begin position="59"/>
        <end position="78"/>
    </location>
</feature>
<comment type="catalytic activity">
    <reaction evidence="2">
        <text>2 GTP = 3',3'-c-di-GMP + 2 diphosphate</text>
        <dbReference type="Rhea" id="RHEA:24898"/>
        <dbReference type="ChEBI" id="CHEBI:33019"/>
        <dbReference type="ChEBI" id="CHEBI:37565"/>
        <dbReference type="ChEBI" id="CHEBI:58805"/>
        <dbReference type="EC" id="2.7.7.65"/>
    </reaction>
</comment>
<gene>
    <name evidence="5" type="primary">ycdT_2</name>
    <name evidence="5" type="ORF">WG78_21170</name>
</gene>
<keyword evidence="6" id="KW-1185">Reference proteome</keyword>
<keyword evidence="3" id="KW-0812">Transmembrane</keyword>
<accession>A0A0N1JRE3</accession>
<comment type="caution">
    <text evidence="5">The sequence shown here is derived from an EMBL/GenBank/DDBJ whole genome shotgun (WGS) entry which is preliminary data.</text>
</comment>
<dbReference type="Pfam" id="PF00990">
    <property type="entry name" value="GGDEF"/>
    <property type="match status" value="1"/>
</dbReference>
<name>A0A0N1JRE3_9NEIS</name>
<keyword evidence="5" id="KW-0548">Nucleotidyltransferase</keyword>
<dbReference type="PATRIC" id="fig|857265.3.peg.4333"/>
<proteinExistence type="predicted"/>
<dbReference type="SMART" id="SM00267">
    <property type="entry name" value="GGDEF"/>
    <property type="match status" value="1"/>
</dbReference>
<keyword evidence="5" id="KW-0808">Transferase</keyword>
<organism evidence="5 6">
    <name type="scientific">Amantichitinum ursilacus</name>
    <dbReference type="NCBI Taxonomy" id="857265"/>
    <lineage>
        <taxon>Bacteria</taxon>
        <taxon>Pseudomonadati</taxon>
        <taxon>Pseudomonadota</taxon>
        <taxon>Betaproteobacteria</taxon>
        <taxon>Neisseriales</taxon>
        <taxon>Chitinibacteraceae</taxon>
        <taxon>Amantichitinum</taxon>
    </lineage>
</organism>
<protein>
    <recommendedName>
        <fullName evidence="1">diguanylate cyclase</fullName>
        <ecNumber evidence="1">2.7.7.65</ecNumber>
    </recommendedName>
</protein>
<dbReference type="Proteomes" id="UP000037939">
    <property type="component" value="Unassembled WGS sequence"/>
</dbReference>
<evidence type="ECO:0000256" key="3">
    <source>
        <dbReference type="SAM" id="Phobius"/>
    </source>
</evidence>
<feature type="transmembrane region" description="Helical" evidence="3">
    <location>
        <begin position="185"/>
        <end position="207"/>
    </location>
</feature>
<dbReference type="GO" id="GO:0052621">
    <property type="term" value="F:diguanylate cyclase activity"/>
    <property type="evidence" value="ECO:0007669"/>
    <property type="project" value="UniProtKB-EC"/>
</dbReference>
<sequence length="384" mass="42371">MLSPATLLIITALLCTMMLLVMLSLRRSRLPGIREWTWAIILEIVALGCYLCQNAAPMVIGYVLANSLIALAICLFYAGCRRFFRLEVPWTGMIATVALVAVVIPVLRYPVDYMNLRVAFMSVVHGIISTMIAYTIIKYRPAYRATHGHMLTAVLALVFAIGYAIRGVVYLHRPDNTPLLVDGSIINLIFLSLGALIMPGLTMGAVVMTHDTLLSQAEAIANRDFLTGVLSRKAFIEQAQREMARASRYGRALALVMVDIDHFKAINDRYGHPTGDAILRDFALLAEASVRDGDYIGRLGGEEFGILLPDSAGPAAAVMAERLREQVAARRYRAGEQIVRYTLSAGMAVWQPGETIEDFVARSDYWLYQAKQSGRNRVQGDPAT</sequence>
<feature type="transmembrane region" description="Helical" evidence="3">
    <location>
        <begin position="90"/>
        <end position="111"/>
    </location>
</feature>
<feature type="transmembrane region" description="Helical" evidence="3">
    <location>
        <begin position="36"/>
        <end position="53"/>
    </location>
</feature>
<evidence type="ECO:0000256" key="1">
    <source>
        <dbReference type="ARBA" id="ARBA00012528"/>
    </source>
</evidence>
<dbReference type="NCBIfam" id="TIGR00254">
    <property type="entry name" value="GGDEF"/>
    <property type="match status" value="1"/>
</dbReference>
<evidence type="ECO:0000313" key="5">
    <source>
        <dbReference type="EMBL" id="KPC49072.1"/>
    </source>
</evidence>
<dbReference type="SUPFAM" id="SSF55073">
    <property type="entry name" value="Nucleotide cyclase"/>
    <property type="match status" value="1"/>
</dbReference>
<feature type="domain" description="GGDEF" evidence="4">
    <location>
        <begin position="251"/>
        <end position="383"/>
    </location>
</feature>
<dbReference type="PANTHER" id="PTHR45138:SF9">
    <property type="entry name" value="DIGUANYLATE CYCLASE DGCM-RELATED"/>
    <property type="match status" value="1"/>
</dbReference>
<reference evidence="5 6" key="1">
    <citation type="submission" date="2015-07" db="EMBL/GenBank/DDBJ databases">
        <title>Draft genome sequence of the Amantichitinum ursilacus IGB-41, a new chitin-degrading bacterium.</title>
        <authorList>
            <person name="Kirstahler P."/>
            <person name="Guenther M."/>
            <person name="Grumaz C."/>
            <person name="Rupp S."/>
            <person name="Zibek S."/>
            <person name="Sohn K."/>
        </authorList>
    </citation>
    <scope>NUCLEOTIDE SEQUENCE [LARGE SCALE GENOMIC DNA]</scope>
    <source>
        <strain evidence="5 6">IGB-41</strain>
    </source>
</reference>
<dbReference type="RefSeq" id="WP_053939809.1">
    <property type="nucleotide sequence ID" value="NZ_LAQT01000038.1"/>
</dbReference>
<evidence type="ECO:0000256" key="2">
    <source>
        <dbReference type="ARBA" id="ARBA00034247"/>
    </source>
</evidence>
<evidence type="ECO:0000313" key="6">
    <source>
        <dbReference type="Proteomes" id="UP000037939"/>
    </source>
</evidence>
<dbReference type="InterPro" id="IPR050469">
    <property type="entry name" value="Diguanylate_Cyclase"/>
</dbReference>
<evidence type="ECO:0000259" key="4">
    <source>
        <dbReference type="PROSITE" id="PS50887"/>
    </source>
</evidence>
<dbReference type="InterPro" id="IPR000160">
    <property type="entry name" value="GGDEF_dom"/>
</dbReference>
<dbReference type="PANTHER" id="PTHR45138">
    <property type="entry name" value="REGULATORY COMPONENTS OF SENSORY TRANSDUCTION SYSTEM"/>
    <property type="match status" value="1"/>
</dbReference>
<dbReference type="OrthoDB" id="8522032at2"/>
<dbReference type="EC" id="2.7.7.65" evidence="1"/>
<feature type="transmembrane region" description="Helical" evidence="3">
    <location>
        <begin position="117"/>
        <end position="137"/>
    </location>
</feature>
<keyword evidence="3" id="KW-1133">Transmembrane helix</keyword>